<accession>A0A7R9M598</accession>
<dbReference type="EMBL" id="CAJPVJ010005658">
    <property type="protein sequence ID" value="CAG2169734.1"/>
    <property type="molecule type" value="Genomic_DNA"/>
</dbReference>
<proteinExistence type="inferred from homology"/>
<feature type="compositionally biased region" description="Basic residues" evidence="8">
    <location>
        <begin position="19"/>
        <end position="31"/>
    </location>
</feature>
<dbReference type="PANTHER" id="PTHR12801:SF158">
    <property type="entry name" value="RNA EXONUCLEASE 4"/>
    <property type="match status" value="1"/>
</dbReference>
<dbReference type="GO" id="GO:0006364">
    <property type="term" value="P:rRNA processing"/>
    <property type="evidence" value="ECO:0007669"/>
    <property type="project" value="InterPro"/>
</dbReference>
<evidence type="ECO:0000256" key="7">
    <source>
        <dbReference type="ARBA" id="ARBA00023242"/>
    </source>
</evidence>
<evidence type="ECO:0000256" key="8">
    <source>
        <dbReference type="SAM" id="MobiDB-lite"/>
    </source>
</evidence>
<organism evidence="10">
    <name type="scientific">Oppiella nova</name>
    <dbReference type="NCBI Taxonomy" id="334625"/>
    <lineage>
        <taxon>Eukaryota</taxon>
        <taxon>Metazoa</taxon>
        <taxon>Ecdysozoa</taxon>
        <taxon>Arthropoda</taxon>
        <taxon>Chelicerata</taxon>
        <taxon>Arachnida</taxon>
        <taxon>Acari</taxon>
        <taxon>Acariformes</taxon>
        <taxon>Sarcoptiformes</taxon>
        <taxon>Oribatida</taxon>
        <taxon>Brachypylina</taxon>
        <taxon>Oppioidea</taxon>
        <taxon>Oppiidae</taxon>
        <taxon>Oppiella</taxon>
    </lineage>
</organism>
<feature type="region of interest" description="Disordered" evidence="8">
    <location>
        <begin position="1"/>
        <end position="34"/>
    </location>
</feature>
<dbReference type="EMBL" id="OC920483">
    <property type="protein sequence ID" value="CAD7652547.1"/>
    <property type="molecule type" value="Genomic_DNA"/>
</dbReference>
<feature type="domain" description="Exonuclease" evidence="9">
    <location>
        <begin position="135"/>
        <end position="294"/>
    </location>
</feature>
<evidence type="ECO:0000256" key="6">
    <source>
        <dbReference type="ARBA" id="ARBA00022839"/>
    </source>
</evidence>
<comment type="subcellular location">
    <subcellularLocation>
        <location evidence="1">Nucleus</location>
    </subcellularLocation>
</comment>
<reference evidence="10" key="1">
    <citation type="submission" date="2020-11" db="EMBL/GenBank/DDBJ databases">
        <authorList>
            <person name="Tran Van P."/>
        </authorList>
    </citation>
    <scope>NUCLEOTIDE SEQUENCE</scope>
</reference>
<keyword evidence="11" id="KW-1185">Reference proteome</keyword>
<name>A0A7R9M598_9ACAR</name>
<dbReference type="Proteomes" id="UP000728032">
    <property type="component" value="Unassembled WGS sequence"/>
</dbReference>
<evidence type="ECO:0000256" key="5">
    <source>
        <dbReference type="ARBA" id="ARBA00022801"/>
    </source>
</evidence>
<dbReference type="GO" id="GO:0003676">
    <property type="term" value="F:nucleic acid binding"/>
    <property type="evidence" value="ECO:0007669"/>
    <property type="project" value="InterPro"/>
</dbReference>
<evidence type="ECO:0000259" key="9">
    <source>
        <dbReference type="SMART" id="SM00479"/>
    </source>
</evidence>
<keyword evidence="6" id="KW-0269">Exonuclease</keyword>
<dbReference type="OrthoDB" id="8191639at2759"/>
<dbReference type="PANTHER" id="PTHR12801">
    <property type="entry name" value="RNA EXONUCLEASE REXO1 / RECO3 FAMILY MEMBER-RELATED"/>
    <property type="match status" value="1"/>
</dbReference>
<dbReference type="CDD" id="cd06144">
    <property type="entry name" value="REX4_like"/>
    <property type="match status" value="1"/>
</dbReference>
<evidence type="ECO:0000313" key="10">
    <source>
        <dbReference type="EMBL" id="CAD7652547.1"/>
    </source>
</evidence>
<feature type="compositionally biased region" description="Basic and acidic residues" evidence="8">
    <location>
        <begin position="70"/>
        <end position="87"/>
    </location>
</feature>
<feature type="compositionally biased region" description="Basic and acidic residues" evidence="8">
    <location>
        <begin position="7"/>
        <end position="18"/>
    </location>
</feature>
<dbReference type="FunFam" id="3.30.420.10:FF:000007">
    <property type="entry name" value="Interferon-stimulated exonuclease gene 20"/>
    <property type="match status" value="1"/>
</dbReference>
<evidence type="ECO:0000256" key="1">
    <source>
        <dbReference type="ARBA" id="ARBA00004123"/>
    </source>
</evidence>
<sequence>MAKNKRKVSEKESKDAKVVHKRRRRPTKHVKTTVCKYPQEVNEMSANWKRLSQELNEKKDNNNNKKKRFDPKVVKKKGFNDKKVNESKSDDKNKIWFDGVDKCLIKSSMSDTNASNGETNEERLVKQKSFSGLTKVVGMDCEMVGTGSDGTNSVLARVSIVNFFGHCIYDKYVKALEEITDYRTEWSGIRPKDLVNALDFKTVQTEVHQILKERTVVGHALHNDFKALLLSHPKHKTRDTSRYFKKLFGGRNPALKRLSESVLGVRVQTGEHNSVEDARVAMRLYTMFRKKWESDLKKTSIKKAKKTDK</sequence>
<dbReference type="SMART" id="SM00479">
    <property type="entry name" value="EXOIII"/>
    <property type="match status" value="1"/>
</dbReference>
<dbReference type="InterPro" id="IPR047021">
    <property type="entry name" value="REXO1/3/4-like"/>
</dbReference>
<dbReference type="InterPro" id="IPR012337">
    <property type="entry name" value="RNaseH-like_sf"/>
</dbReference>
<dbReference type="Pfam" id="PF00929">
    <property type="entry name" value="RNase_T"/>
    <property type="match status" value="1"/>
</dbReference>
<evidence type="ECO:0000256" key="2">
    <source>
        <dbReference type="ARBA" id="ARBA00010489"/>
    </source>
</evidence>
<keyword evidence="4" id="KW-0540">Nuclease</keyword>
<dbReference type="InterPro" id="IPR013520">
    <property type="entry name" value="Ribonucl_H"/>
</dbReference>
<feature type="compositionally biased region" description="Basic and acidic residues" evidence="8">
    <location>
        <begin position="51"/>
        <end position="63"/>
    </location>
</feature>
<dbReference type="InterPro" id="IPR037431">
    <property type="entry name" value="REX4_DEDDh_dom"/>
</dbReference>
<protein>
    <recommendedName>
        <fullName evidence="3">RNA exonuclease 4</fullName>
    </recommendedName>
</protein>
<dbReference type="GO" id="GO:0005634">
    <property type="term" value="C:nucleus"/>
    <property type="evidence" value="ECO:0007669"/>
    <property type="project" value="UniProtKB-SubCell"/>
</dbReference>
<evidence type="ECO:0000313" key="11">
    <source>
        <dbReference type="Proteomes" id="UP000728032"/>
    </source>
</evidence>
<dbReference type="SUPFAM" id="SSF53098">
    <property type="entry name" value="Ribonuclease H-like"/>
    <property type="match status" value="1"/>
</dbReference>
<evidence type="ECO:0000256" key="4">
    <source>
        <dbReference type="ARBA" id="ARBA00022722"/>
    </source>
</evidence>
<comment type="similarity">
    <text evidence="2">Belongs to the REXO4 family.</text>
</comment>
<dbReference type="InterPro" id="IPR036397">
    <property type="entry name" value="RNaseH_sf"/>
</dbReference>
<dbReference type="Gene3D" id="3.30.420.10">
    <property type="entry name" value="Ribonuclease H-like superfamily/Ribonuclease H"/>
    <property type="match status" value="1"/>
</dbReference>
<dbReference type="AlphaFoldDB" id="A0A7R9M598"/>
<keyword evidence="7" id="KW-0539">Nucleus</keyword>
<feature type="region of interest" description="Disordered" evidence="8">
    <location>
        <begin position="51"/>
        <end position="87"/>
    </location>
</feature>
<evidence type="ECO:0000256" key="3">
    <source>
        <dbReference type="ARBA" id="ARBA00016937"/>
    </source>
</evidence>
<keyword evidence="5" id="KW-0378">Hydrolase</keyword>
<gene>
    <name evidence="10" type="ORF">ONB1V03_LOCUS9208</name>
</gene>
<dbReference type="GO" id="GO:0008408">
    <property type="term" value="F:3'-5' exonuclease activity"/>
    <property type="evidence" value="ECO:0007669"/>
    <property type="project" value="InterPro"/>
</dbReference>